<keyword evidence="6" id="KW-1185">Reference proteome</keyword>
<evidence type="ECO:0000259" key="3">
    <source>
        <dbReference type="Pfam" id="PF01408"/>
    </source>
</evidence>
<dbReference type="Gene3D" id="3.40.50.720">
    <property type="entry name" value="NAD(P)-binding Rossmann-like Domain"/>
    <property type="match status" value="1"/>
</dbReference>
<dbReference type="PANTHER" id="PTHR43708:SF5">
    <property type="entry name" value="CONSERVED EXPRESSED OXIDOREDUCTASE (EUROFUNG)-RELATED"/>
    <property type="match status" value="1"/>
</dbReference>
<dbReference type="InterPro" id="IPR051317">
    <property type="entry name" value="Gfo/Idh/MocA_oxidoreduct"/>
</dbReference>
<organism evidence="5 6">
    <name type="scientific">Daedalea quercina L-15889</name>
    <dbReference type="NCBI Taxonomy" id="1314783"/>
    <lineage>
        <taxon>Eukaryota</taxon>
        <taxon>Fungi</taxon>
        <taxon>Dikarya</taxon>
        <taxon>Basidiomycota</taxon>
        <taxon>Agaricomycotina</taxon>
        <taxon>Agaricomycetes</taxon>
        <taxon>Polyporales</taxon>
        <taxon>Fomitopsis</taxon>
    </lineage>
</organism>
<sequence length="389" mass="42936">MSFRPIKMGVVGVGFGGLTFHIPFILALSQHYILHAVVERNPSAPGGRIKERFGGDVAGRVKIYRTYEELVHDPEVELIVVTTPNHTHFEFAKQALEAGKNVLVDKPVTATAAEARVLGEIAKTKGLVLYPYQNCRFNADFLALRKLLELPAGHPQSLGTLVEFESRYDRYRTAIKGSWKDVPSPGTGLTYDLGSHLVDQALVLFGRPTKITAFIENVRGIGSAEVDDCFTILLHYPSRPRHVGVQPTSFTAILRSHILSVCSPQLRYVVRGTTGTYVKTGLDVQEQQLKAYTDPADIIKDPAYGVEAETLYGTLENLSVVQGGVEIVRSTWPTAARGNYAELFVNLAEVIREGKEALVKWEESADVIDIIEKAYRSAREGRTVTIADE</sequence>
<dbReference type="GO" id="GO:0016491">
    <property type="term" value="F:oxidoreductase activity"/>
    <property type="evidence" value="ECO:0007669"/>
    <property type="project" value="UniProtKB-KW"/>
</dbReference>
<proteinExistence type="inferred from homology"/>
<reference evidence="5 6" key="1">
    <citation type="journal article" date="2016" name="Mol. Biol. Evol.">
        <title>Comparative Genomics of Early-Diverging Mushroom-Forming Fungi Provides Insights into the Origins of Lignocellulose Decay Capabilities.</title>
        <authorList>
            <person name="Nagy L.G."/>
            <person name="Riley R."/>
            <person name="Tritt A."/>
            <person name="Adam C."/>
            <person name="Daum C."/>
            <person name="Floudas D."/>
            <person name="Sun H."/>
            <person name="Yadav J.S."/>
            <person name="Pangilinan J."/>
            <person name="Larsson K.H."/>
            <person name="Matsuura K."/>
            <person name="Barry K."/>
            <person name="Labutti K."/>
            <person name="Kuo R."/>
            <person name="Ohm R.A."/>
            <person name="Bhattacharya S.S."/>
            <person name="Shirouzu T."/>
            <person name="Yoshinaga Y."/>
            <person name="Martin F.M."/>
            <person name="Grigoriev I.V."/>
            <person name="Hibbett D.S."/>
        </authorList>
    </citation>
    <scope>NUCLEOTIDE SEQUENCE [LARGE SCALE GENOMIC DNA]</scope>
    <source>
        <strain evidence="5 6">L-15889</strain>
    </source>
</reference>
<protein>
    <submittedName>
        <fullName evidence="5">NAD(P)-binding protein</fullName>
    </submittedName>
</protein>
<dbReference type="AlphaFoldDB" id="A0A165SZL6"/>
<evidence type="ECO:0000313" key="5">
    <source>
        <dbReference type="EMBL" id="KZT72719.1"/>
    </source>
</evidence>
<evidence type="ECO:0000256" key="2">
    <source>
        <dbReference type="ARBA" id="ARBA00023002"/>
    </source>
</evidence>
<dbReference type="InterPro" id="IPR036291">
    <property type="entry name" value="NAD(P)-bd_dom_sf"/>
</dbReference>
<feature type="domain" description="Gfo/Idh/MocA-like oxidoreductase C-terminal" evidence="4">
    <location>
        <begin position="157"/>
        <end position="386"/>
    </location>
</feature>
<dbReference type="Gene3D" id="3.30.360.10">
    <property type="entry name" value="Dihydrodipicolinate Reductase, domain 2"/>
    <property type="match status" value="1"/>
</dbReference>
<dbReference type="Pfam" id="PF01408">
    <property type="entry name" value="GFO_IDH_MocA"/>
    <property type="match status" value="1"/>
</dbReference>
<dbReference type="InterPro" id="IPR004104">
    <property type="entry name" value="Gfo/Idh/MocA-like_OxRdtase_C"/>
</dbReference>
<accession>A0A165SZL6</accession>
<gene>
    <name evidence="5" type="ORF">DAEQUDRAFT_809134</name>
</gene>
<dbReference type="PANTHER" id="PTHR43708">
    <property type="entry name" value="CONSERVED EXPRESSED OXIDOREDUCTASE (EUROFUNG)"/>
    <property type="match status" value="1"/>
</dbReference>
<dbReference type="EMBL" id="KV429040">
    <property type="protein sequence ID" value="KZT72719.1"/>
    <property type="molecule type" value="Genomic_DNA"/>
</dbReference>
<dbReference type="SUPFAM" id="SSF51735">
    <property type="entry name" value="NAD(P)-binding Rossmann-fold domains"/>
    <property type="match status" value="1"/>
</dbReference>
<evidence type="ECO:0000313" key="6">
    <source>
        <dbReference type="Proteomes" id="UP000076727"/>
    </source>
</evidence>
<evidence type="ECO:0000256" key="1">
    <source>
        <dbReference type="ARBA" id="ARBA00010928"/>
    </source>
</evidence>
<keyword evidence="2" id="KW-0560">Oxidoreductase</keyword>
<dbReference type="Proteomes" id="UP000076727">
    <property type="component" value="Unassembled WGS sequence"/>
</dbReference>
<name>A0A165SZL6_9APHY</name>
<feature type="domain" description="Gfo/Idh/MocA-like oxidoreductase N-terminal" evidence="3">
    <location>
        <begin position="6"/>
        <end position="130"/>
    </location>
</feature>
<dbReference type="STRING" id="1314783.A0A165SZL6"/>
<dbReference type="GO" id="GO:0000166">
    <property type="term" value="F:nucleotide binding"/>
    <property type="evidence" value="ECO:0007669"/>
    <property type="project" value="InterPro"/>
</dbReference>
<comment type="similarity">
    <text evidence="1">Belongs to the Gfo/Idh/MocA family.</text>
</comment>
<evidence type="ECO:0000259" key="4">
    <source>
        <dbReference type="Pfam" id="PF02894"/>
    </source>
</evidence>
<dbReference type="InterPro" id="IPR000683">
    <property type="entry name" value="Gfo/Idh/MocA-like_OxRdtase_N"/>
</dbReference>
<dbReference type="OrthoDB" id="446809at2759"/>
<dbReference type="Pfam" id="PF02894">
    <property type="entry name" value="GFO_IDH_MocA_C"/>
    <property type="match status" value="1"/>
</dbReference>